<feature type="compositionally biased region" description="Low complexity" evidence="1">
    <location>
        <begin position="246"/>
        <end position="255"/>
    </location>
</feature>
<evidence type="ECO:0000256" key="1">
    <source>
        <dbReference type="SAM" id="MobiDB-lite"/>
    </source>
</evidence>
<accession>A0A8A3P799</accession>
<dbReference type="OrthoDB" id="3541283at2759"/>
<protein>
    <submittedName>
        <fullName evidence="2">Uncharacterized protein</fullName>
    </submittedName>
</protein>
<feature type="region of interest" description="Disordered" evidence="1">
    <location>
        <begin position="222"/>
        <end position="257"/>
    </location>
</feature>
<feature type="region of interest" description="Disordered" evidence="1">
    <location>
        <begin position="404"/>
        <end position="424"/>
    </location>
</feature>
<evidence type="ECO:0000313" key="3">
    <source>
        <dbReference type="Proteomes" id="UP000672032"/>
    </source>
</evidence>
<gene>
    <name evidence="2" type="ORF">DSL72_004346</name>
</gene>
<feature type="compositionally biased region" description="Polar residues" evidence="1">
    <location>
        <begin position="229"/>
        <end position="245"/>
    </location>
</feature>
<dbReference type="Proteomes" id="UP000672032">
    <property type="component" value="Chromosome 1"/>
</dbReference>
<dbReference type="AlphaFoldDB" id="A0A8A3P799"/>
<sequence>MDSFSPQEQDRDRAQREYSIFDPPQYVISYNDDHTLRWDPPTKSKELSIALSYHFPLEEDLESKMQAATRKFLRNEQQKISENPQTSGTFENINLEFDGLPMHMNTEEQATRSAVKVELPSSHVKSGPIASHRISMPETRTLQFLAWDADMKEFSPRIKKRRYDKEERVKVAANRGFACERHRRQKMKCDPERCLRNKQRLSSLENMAAKAELQLTLDKRHSSFVPDPETTSQMSSSIDPKTFTMSSTPSSDPSPRWTVSSFVDPATLYKLEGFHTSAQSLDFPTPSLEYSSRSHDSIGSMLSTSSDLNFLAGYNDMSFDMSTYETYHLWGRNGQLEPADPTFNDLMPFDQSITTSNAPPMEMFQIEDKQPSAFDQPSIKHPQEQLDWPQEMMPLPQSYTIDPTSTPSFRPTSSPMENTMTTTDTQGHCQQDLMEWEAAHSSSVTQGYYPNTQEVKPLTEEEKRTLIKWWGRDRSLERPESIRGRQNSYEIQPSNVDLAENEIQSGMGMGKKASLREKVKTATVHVPPFPRSLFRSRSAGKEKKP</sequence>
<name>A0A8A3P799_9HELO</name>
<evidence type="ECO:0000313" key="2">
    <source>
        <dbReference type="EMBL" id="QSZ29828.1"/>
    </source>
</evidence>
<reference evidence="2" key="1">
    <citation type="submission" date="2020-10" db="EMBL/GenBank/DDBJ databases">
        <title>Genome Sequence of Monilinia vaccinii-corymbosi Sheds Light on Mummy Berry Disease Infection of Blueberry and Mating Type.</title>
        <authorList>
            <person name="Yow A.G."/>
            <person name="Zhang Y."/>
            <person name="Bansal K."/>
            <person name="Eacker S.M."/>
            <person name="Sullivan S."/>
            <person name="Liachko I."/>
            <person name="Cubeta M.A."/>
            <person name="Rollins J.A."/>
            <person name="Ashrafi H."/>
        </authorList>
    </citation>
    <scope>NUCLEOTIDE SEQUENCE</scope>
    <source>
        <strain evidence="2">RL-1</strain>
    </source>
</reference>
<feature type="region of interest" description="Disordered" evidence="1">
    <location>
        <begin position="524"/>
        <end position="545"/>
    </location>
</feature>
<keyword evidence="3" id="KW-1185">Reference proteome</keyword>
<proteinExistence type="predicted"/>
<dbReference type="EMBL" id="CP063405">
    <property type="protein sequence ID" value="QSZ29828.1"/>
    <property type="molecule type" value="Genomic_DNA"/>
</dbReference>
<organism evidence="2 3">
    <name type="scientific">Monilinia vaccinii-corymbosi</name>
    <dbReference type="NCBI Taxonomy" id="61207"/>
    <lineage>
        <taxon>Eukaryota</taxon>
        <taxon>Fungi</taxon>
        <taxon>Dikarya</taxon>
        <taxon>Ascomycota</taxon>
        <taxon>Pezizomycotina</taxon>
        <taxon>Leotiomycetes</taxon>
        <taxon>Helotiales</taxon>
        <taxon>Sclerotiniaceae</taxon>
        <taxon>Monilinia</taxon>
    </lineage>
</organism>
<feature type="compositionally biased region" description="Low complexity" evidence="1">
    <location>
        <begin position="404"/>
        <end position="415"/>
    </location>
</feature>